<dbReference type="InterPro" id="IPR009956">
    <property type="entry name" value="Post-segregation_anti-tox_CcdA"/>
</dbReference>
<organism evidence="2 3">
    <name type="scientific">Microlunatus parietis</name>
    <dbReference type="NCBI Taxonomy" id="682979"/>
    <lineage>
        <taxon>Bacteria</taxon>
        <taxon>Bacillati</taxon>
        <taxon>Actinomycetota</taxon>
        <taxon>Actinomycetes</taxon>
        <taxon>Propionibacteriales</taxon>
        <taxon>Propionibacteriaceae</taxon>
        <taxon>Microlunatus</taxon>
    </lineage>
</organism>
<evidence type="ECO:0000256" key="1">
    <source>
        <dbReference type="ARBA" id="ARBA00022649"/>
    </source>
</evidence>
<dbReference type="CDD" id="cd21631">
    <property type="entry name" value="RHH_CopG_NikR-like"/>
    <property type="match status" value="1"/>
</dbReference>
<dbReference type="CDD" id="cd09873">
    <property type="entry name" value="PIN_Pae0151-like"/>
    <property type="match status" value="1"/>
</dbReference>
<dbReference type="GO" id="GO:0046872">
    <property type="term" value="F:metal ion binding"/>
    <property type="evidence" value="ECO:0007669"/>
    <property type="project" value="UniProtKB-KW"/>
</dbReference>
<dbReference type="EMBL" id="JACCBU010000001">
    <property type="protein sequence ID" value="NYE72420.1"/>
    <property type="molecule type" value="Genomic_DNA"/>
</dbReference>
<dbReference type="Proteomes" id="UP000569914">
    <property type="component" value="Unassembled WGS sequence"/>
</dbReference>
<proteinExistence type="predicted"/>
<protein>
    <submittedName>
        <fullName evidence="2">Putative nucleic acid-binding protein</fullName>
    </submittedName>
</protein>
<dbReference type="GO" id="GO:0016787">
    <property type="term" value="F:hydrolase activity"/>
    <property type="evidence" value="ECO:0007669"/>
    <property type="project" value="UniProtKB-KW"/>
</dbReference>
<dbReference type="InterPro" id="IPR044153">
    <property type="entry name" value="PIN_Pae0151-like"/>
</dbReference>
<keyword evidence="3" id="KW-1185">Reference proteome</keyword>
<dbReference type="Pfam" id="PF07362">
    <property type="entry name" value="CcdA"/>
    <property type="match status" value="1"/>
</dbReference>
<dbReference type="GO" id="GO:0004518">
    <property type="term" value="F:nuclease activity"/>
    <property type="evidence" value="ECO:0007669"/>
    <property type="project" value="UniProtKB-KW"/>
</dbReference>
<accession>A0A7Y9LD58</accession>
<dbReference type="SUPFAM" id="SSF88723">
    <property type="entry name" value="PIN domain-like"/>
    <property type="match status" value="1"/>
</dbReference>
<gene>
    <name evidence="2" type="ORF">BKA15_003749</name>
</gene>
<dbReference type="InterPro" id="IPR029060">
    <property type="entry name" value="PIN-like_dom_sf"/>
</dbReference>
<reference evidence="2 3" key="1">
    <citation type="submission" date="2020-07" db="EMBL/GenBank/DDBJ databases">
        <title>Sequencing the genomes of 1000 actinobacteria strains.</title>
        <authorList>
            <person name="Klenk H.-P."/>
        </authorList>
    </citation>
    <scope>NUCLEOTIDE SEQUENCE [LARGE SCALE GENOMIC DNA]</scope>
    <source>
        <strain evidence="2 3">DSM 22083</strain>
    </source>
</reference>
<keyword evidence="1" id="KW-1277">Toxin-antitoxin system</keyword>
<sequence length="148" mass="16069">MSRVNVYLPDDLADRAREAGLNVSALARAAIESALARRASDAWLARYVGATSGVTHDQVLRALNEARDELATAPVSDPTASGQAIRALTEAPVDRHPLGGLLAGAWTRRRGLRILDALYVELAERLDCDLVTTDQRLSRADSWIRPVN</sequence>
<dbReference type="RefSeq" id="WP_218871458.1">
    <property type="nucleotide sequence ID" value="NZ_JACCBU010000001.1"/>
</dbReference>
<name>A0A7Y9LD58_9ACTN</name>
<evidence type="ECO:0000313" key="3">
    <source>
        <dbReference type="Proteomes" id="UP000569914"/>
    </source>
</evidence>
<comment type="caution">
    <text evidence="2">The sequence shown here is derived from an EMBL/GenBank/DDBJ whole genome shotgun (WGS) entry which is preliminary data.</text>
</comment>
<dbReference type="Gene3D" id="3.40.50.1010">
    <property type="entry name" value="5'-nuclease"/>
    <property type="match status" value="1"/>
</dbReference>
<evidence type="ECO:0000313" key="2">
    <source>
        <dbReference type="EMBL" id="NYE72420.1"/>
    </source>
</evidence>
<dbReference type="AlphaFoldDB" id="A0A7Y9LD58"/>